<dbReference type="RefSeq" id="WP_199018313.1">
    <property type="nucleotide sequence ID" value="NZ_JAELUP010000013.1"/>
</dbReference>
<dbReference type="EMBL" id="JAELUP010000013">
    <property type="protein sequence ID" value="MBJ6360765.1"/>
    <property type="molecule type" value="Genomic_DNA"/>
</dbReference>
<dbReference type="PROSITE" id="PS50109">
    <property type="entry name" value="HIS_KIN"/>
    <property type="match status" value="1"/>
</dbReference>
<keyword evidence="21" id="KW-1185">Reference proteome</keyword>
<keyword evidence="4" id="KW-1003">Cell membrane</keyword>
<evidence type="ECO:0000256" key="2">
    <source>
        <dbReference type="ARBA" id="ARBA00004651"/>
    </source>
</evidence>
<dbReference type="Pfam" id="PF02518">
    <property type="entry name" value="HATPase_c"/>
    <property type="match status" value="1"/>
</dbReference>
<keyword evidence="5" id="KW-0597">Phosphoprotein</keyword>
<dbReference type="InterPro" id="IPR004358">
    <property type="entry name" value="Sig_transdc_His_kin-like_C"/>
</dbReference>
<dbReference type="InterPro" id="IPR003660">
    <property type="entry name" value="HAMP_dom"/>
</dbReference>
<keyword evidence="12" id="KW-0902">Two-component regulatory system</keyword>
<dbReference type="InterPro" id="IPR050398">
    <property type="entry name" value="HssS/ArlS-like"/>
</dbReference>
<comment type="caution">
    <text evidence="20">The sequence shown here is derived from an EMBL/GenBank/DDBJ whole genome shotgun (WGS) entry which is preliminary data.</text>
</comment>
<keyword evidence="7 17" id="KW-0812">Transmembrane</keyword>
<dbReference type="PROSITE" id="PS50885">
    <property type="entry name" value="HAMP"/>
    <property type="match status" value="1"/>
</dbReference>
<dbReference type="EC" id="2.7.13.3" evidence="3"/>
<dbReference type="GO" id="GO:0000155">
    <property type="term" value="F:phosphorelay sensor kinase activity"/>
    <property type="evidence" value="ECO:0007669"/>
    <property type="project" value="InterPro"/>
</dbReference>
<evidence type="ECO:0000313" key="21">
    <source>
        <dbReference type="Proteomes" id="UP000640274"/>
    </source>
</evidence>
<dbReference type="Gene3D" id="1.10.287.130">
    <property type="match status" value="1"/>
</dbReference>
<evidence type="ECO:0000256" key="15">
    <source>
        <dbReference type="ARBA" id="ARBA00037219"/>
    </source>
</evidence>
<evidence type="ECO:0000256" key="3">
    <source>
        <dbReference type="ARBA" id="ARBA00012438"/>
    </source>
</evidence>
<evidence type="ECO:0000256" key="7">
    <source>
        <dbReference type="ARBA" id="ARBA00022692"/>
    </source>
</evidence>
<dbReference type="Proteomes" id="UP000640274">
    <property type="component" value="Unassembled WGS sequence"/>
</dbReference>
<dbReference type="Gene3D" id="6.10.340.10">
    <property type="match status" value="1"/>
</dbReference>
<evidence type="ECO:0000256" key="9">
    <source>
        <dbReference type="ARBA" id="ARBA00022777"/>
    </source>
</evidence>
<evidence type="ECO:0000256" key="17">
    <source>
        <dbReference type="SAM" id="Phobius"/>
    </source>
</evidence>
<comment type="function">
    <text evidence="15">Member of the two-component regulatory system HssS/HssR involved in intracellular heme homeostasis and tempering of staphylococcal virulence. HssS functions as a heme sensor histidine kinase which is autophosphorylated at a histidine residue and transfers its phosphate group to an aspartate residue of HssR. HssR/HssS activates the expression of hrtAB, an efflux pump, in response to extracellular heme, hemin, hemoglobin or blood.</text>
</comment>
<dbReference type="SUPFAM" id="SSF55874">
    <property type="entry name" value="ATPase domain of HSP90 chaperone/DNA topoisomerase II/histidine kinase"/>
    <property type="match status" value="1"/>
</dbReference>
<evidence type="ECO:0000256" key="12">
    <source>
        <dbReference type="ARBA" id="ARBA00023012"/>
    </source>
</evidence>
<comment type="catalytic activity">
    <reaction evidence="1">
        <text>ATP + protein L-histidine = ADP + protein N-phospho-L-histidine.</text>
        <dbReference type="EC" id="2.7.13.3"/>
    </reaction>
</comment>
<dbReference type="FunFam" id="1.10.287.130:FF:000001">
    <property type="entry name" value="Two-component sensor histidine kinase"/>
    <property type="match status" value="1"/>
</dbReference>
<evidence type="ECO:0000256" key="11">
    <source>
        <dbReference type="ARBA" id="ARBA00022989"/>
    </source>
</evidence>
<dbReference type="CDD" id="cd00082">
    <property type="entry name" value="HisKA"/>
    <property type="match status" value="1"/>
</dbReference>
<dbReference type="SMART" id="SM00387">
    <property type="entry name" value="HATPase_c"/>
    <property type="match status" value="1"/>
</dbReference>
<dbReference type="InterPro" id="IPR036890">
    <property type="entry name" value="HATPase_C_sf"/>
</dbReference>
<dbReference type="InterPro" id="IPR005467">
    <property type="entry name" value="His_kinase_dom"/>
</dbReference>
<gene>
    <name evidence="20" type="ORF">JFN88_05440</name>
</gene>
<feature type="domain" description="HAMP" evidence="19">
    <location>
        <begin position="174"/>
        <end position="226"/>
    </location>
</feature>
<dbReference type="CDD" id="cd06225">
    <property type="entry name" value="HAMP"/>
    <property type="match status" value="1"/>
</dbReference>
<feature type="transmembrane region" description="Helical" evidence="17">
    <location>
        <begin position="6"/>
        <end position="32"/>
    </location>
</feature>
<sequence>MKKNLYVRIVCTFLAVILFSLLTSFLAGVFLFKKEINHVGQNDMIAVGKEIIALYEQTKPDDRTRFISRMATVSAYRIHLYDNSGRATIYGPSNSEDAVITPDVVHQVLQGKQYRSPVEQGLTFVGLPFPFDGAPHAMFMQFTPQNENLMNRLMLLVLLLGLLIGSLCILISARYLVKPLQTLTQATKRVAKGDFSIEIKTNRVDEVGALTQGFNEMANELKQLEQMRQDFVSNVSHEIQTPLTSIAGFATAMKNSNLVAEKDRSYYLDIIISESGRLSRLSDNLLRLASLDSEQHPFEATTYNLTEQIKQVVVTCEPQWSAKEIAIELNMADSVQITADNDQLNQVWMNLLGNAIKFTPAGGHIAIQIVSDKNEIVFTITDSGIGIPPDKLELVFERFYKTDPARNRDVGGNGLGLAIVKKIITLHGGNIIMASRVGQGTTVEVHLPIGESTTSDFALR</sequence>
<reference evidence="20" key="1">
    <citation type="submission" date="2020-12" db="EMBL/GenBank/DDBJ databases">
        <authorList>
            <person name="Huq M.A."/>
        </authorList>
    </citation>
    <scope>NUCLEOTIDE SEQUENCE</scope>
    <source>
        <strain evidence="20">MAHUQ-46</strain>
    </source>
</reference>
<dbReference type="InterPro" id="IPR003594">
    <property type="entry name" value="HATPase_dom"/>
</dbReference>
<keyword evidence="11 17" id="KW-1133">Transmembrane helix</keyword>
<feature type="domain" description="Histidine kinase" evidence="18">
    <location>
        <begin position="234"/>
        <end position="451"/>
    </location>
</feature>
<dbReference type="PANTHER" id="PTHR45528">
    <property type="entry name" value="SENSOR HISTIDINE KINASE CPXA"/>
    <property type="match status" value="1"/>
</dbReference>
<keyword evidence="9" id="KW-0418">Kinase</keyword>
<keyword evidence="13" id="KW-0843">Virulence</keyword>
<dbReference type="InterPro" id="IPR036097">
    <property type="entry name" value="HisK_dim/P_sf"/>
</dbReference>
<dbReference type="Pfam" id="PF00512">
    <property type="entry name" value="HisKA"/>
    <property type="match status" value="1"/>
</dbReference>
<keyword evidence="10" id="KW-0067">ATP-binding</keyword>
<dbReference type="SMART" id="SM00388">
    <property type="entry name" value="HisKA"/>
    <property type="match status" value="1"/>
</dbReference>
<dbReference type="SUPFAM" id="SSF47384">
    <property type="entry name" value="Homodimeric domain of signal transducing histidine kinase"/>
    <property type="match status" value="1"/>
</dbReference>
<keyword evidence="8" id="KW-0547">Nucleotide-binding</keyword>
<name>A0A934J104_9BACL</name>
<dbReference type="CDD" id="cd00075">
    <property type="entry name" value="HATPase"/>
    <property type="match status" value="1"/>
</dbReference>
<dbReference type="PANTHER" id="PTHR45528:SF11">
    <property type="entry name" value="HISTIDINE KINASE"/>
    <property type="match status" value="1"/>
</dbReference>
<evidence type="ECO:0000256" key="5">
    <source>
        <dbReference type="ARBA" id="ARBA00022553"/>
    </source>
</evidence>
<dbReference type="GO" id="GO:0005886">
    <property type="term" value="C:plasma membrane"/>
    <property type="evidence" value="ECO:0007669"/>
    <property type="project" value="UniProtKB-SubCell"/>
</dbReference>
<protein>
    <recommendedName>
        <fullName evidence="16">Heme sensor protein HssS</fullName>
        <ecNumber evidence="3">2.7.13.3</ecNumber>
    </recommendedName>
</protein>
<evidence type="ECO:0000259" key="19">
    <source>
        <dbReference type="PROSITE" id="PS50885"/>
    </source>
</evidence>
<evidence type="ECO:0000313" key="20">
    <source>
        <dbReference type="EMBL" id="MBJ6360765.1"/>
    </source>
</evidence>
<dbReference type="SUPFAM" id="SSF158472">
    <property type="entry name" value="HAMP domain-like"/>
    <property type="match status" value="1"/>
</dbReference>
<dbReference type="InterPro" id="IPR003661">
    <property type="entry name" value="HisK_dim/P_dom"/>
</dbReference>
<dbReference type="PRINTS" id="PR00344">
    <property type="entry name" value="BCTRLSENSOR"/>
</dbReference>
<organism evidence="20 21">
    <name type="scientific">Paenibacillus roseus</name>
    <dbReference type="NCBI Taxonomy" id="2798579"/>
    <lineage>
        <taxon>Bacteria</taxon>
        <taxon>Bacillati</taxon>
        <taxon>Bacillota</taxon>
        <taxon>Bacilli</taxon>
        <taxon>Bacillales</taxon>
        <taxon>Paenibacillaceae</taxon>
        <taxon>Paenibacillus</taxon>
    </lineage>
</organism>
<dbReference type="FunFam" id="3.30.565.10:FF:000006">
    <property type="entry name" value="Sensor histidine kinase WalK"/>
    <property type="match status" value="1"/>
</dbReference>
<evidence type="ECO:0000259" key="18">
    <source>
        <dbReference type="PROSITE" id="PS50109"/>
    </source>
</evidence>
<dbReference type="SMART" id="SM00304">
    <property type="entry name" value="HAMP"/>
    <property type="match status" value="1"/>
</dbReference>
<keyword evidence="14 17" id="KW-0472">Membrane</keyword>
<evidence type="ECO:0000256" key="4">
    <source>
        <dbReference type="ARBA" id="ARBA00022475"/>
    </source>
</evidence>
<keyword evidence="6" id="KW-0808">Transferase</keyword>
<dbReference type="Pfam" id="PF00672">
    <property type="entry name" value="HAMP"/>
    <property type="match status" value="1"/>
</dbReference>
<dbReference type="AlphaFoldDB" id="A0A934J104"/>
<evidence type="ECO:0000256" key="8">
    <source>
        <dbReference type="ARBA" id="ARBA00022741"/>
    </source>
</evidence>
<dbReference type="GO" id="GO:0005524">
    <property type="term" value="F:ATP binding"/>
    <property type="evidence" value="ECO:0007669"/>
    <property type="project" value="UniProtKB-KW"/>
</dbReference>
<evidence type="ECO:0000256" key="6">
    <source>
        <dbReference type="ARBA" id="ARBA00022679"/>
    </source>
</evidence>
<accession>A0A934J104</accession>
<feature type="transmembrane region" description="Helical" evidence="17">
    <location>
        <begin position="153"/>
        <end position="177"/>
    </location>
</feature>
<evidence type="ECO:0000256" key="1">
    <source>
        <dbReference type="ARBA" id="ARBA00000085"/>
    </source>
</evidence>
<evidence type="ECO:0000256" key="10">
    <source>
        <dbReference type="ARBA" id="ARBA00022840"/>
    </source>
</evidence>
<evidence type="ECO:0000256" key="14">
    <source>
        <dbReference type="ARBA" id="ARBA00023136"/>
    </source>
</evidence>
<evidence type="ECO:0000256" key="13">
    <source>
        <dbReference type="ARBA" id="ARBA00023026"/>
    </source>
</evidence>
<dbReference type="Gene3D" id="3.30.565.10">
    <property type="entry name" value="Histidine kinase-like ATPase, C-terminal domain"/>
    <property type="match status" value="1"/>
</dbReference>
<comment type="subcellular location">
    <subcellularLocation>
        <location evidence="2">Cell membrane</location>
        <topology evidence="2">Multi-pass membrane protein</topology>
    </subcellularLocation>
</comment>
<evidence type="ECO:0000256" key="16">
    <source>
        <dbReference type="ARBA" id="ARBA00040841"/>
    </source>
</evidence>
<proteinExistence type="predicted"/>